<evidence type="ECO:0000256" key="1">
    <source>
        <dbReference type="ARBA" id="ARBA00022801"/>
    </source>
</evidence>
<dbReference type="InterPro" id="IPR029058">
    <property type="entry name" value="AB_hydrolase_fold"/>
</dbReference>
<evidence type="ECO:0000313" key="4">
    <source>
        <dbReference type="Proteomes" id="UP000463857"/>
    </source>
</evidence>
<dbReference type="RefSeq" id="WP_159543337.1">
    <property type="nucleotide sequence ID" value="NZ_CP047156.1"/>
</dbReference>
<dbReference type="PANTHER" id="PTHR48081:SF8">
    <property type="entry name" value="ALPHA_BETA HYDROLASE FOLD-3 DOMAIN-CONTAINING PROTEIN-RELATED"/>
    <property type="match status" value="1"/>
</dbReference>
<reference evidence="3 4" key="1">
    <citation type="journal article" date="2018" name="Int. J. Syst. Evol. Microbiol.">
        <title>Epidermidibacterium keratini gen. nov., sp. nov., a member of the family Sporichthyaceae, isolated from keratin epidermis.</title>
        <authorList>
            <person name="Lee D.G."/>
            <person name="Trujillo M.E."/>
            <person name="Kang S."/>
            <person name="Nam J.J."/>
            <person name="Kim Y.J."/>
        </authorList>
    </citation>
    <scope>NUCLEOTIDE SEQUENCE [LARGE SCALE GENOMIC DNA]</scope>
    <source>
        <strain evidence="3 4">EPI-7</strain>
    </source>
</reference>
<name>A0A7L4YL98_9ACTN</name>
<dbReference type="Pfam" id="PF07859">
    <property type="entry name" value="Abhydrolase_3"/>
    <property type="match status" value="1"/>
</dbReference>
<evidence type="ECO:0000313" key="3">
    <source>
        <dbReference type="EMBL" id="QHB99608.1"/>
    </source>
</evidence>
<dbReference type="PANTHER" id="PTHR48081">
    <property type="entry name" value="AB HYDROLASE SUPERFAMILY PROTEIN C4A8.06C"/>
    <property type="match status" value="1"/>
</dbReference>
<evidence type="ECO:0000259" key="2">
    <source>
        <dbReference type="Pfam" id="PF07859"/>
    </source>
</evidence>
<dbReference type="KEGG" id="eke:EK0264_04450"/>
<dbReference type="SUPFAM" id="SSF53474">
    <property type="entry name" value="alpha/beta-Hydrolases"/>
    <property type="match status" value="1"/>
</dbReference>
<dbReference type="OrthoDB" id="3181909at2"/>
<dbReference type="InterPro" id="IPR050300">
    <property type="entry name" value="GDXG_lipolytic_enzyme"/>
</dbReference>
<dbReference type="InParanoid" id="A0A7L4YL98"/>
<dbReference type="AlphaFoldDB" id="A0A7L4YL98"/>
<dbReference type="Proteomes" id="UP000463857">
    <property type="component" value="Chromosome"/>
</dbReference>
<keyword evidence="1 3" id="KW-0378">Hydrolase</keyword>
<dbReference type="InterPro" id="IPR013094">
    <property type="entry name" value="AB_hydrolase_3"/>
</dbReference>
<organism evidence="3 4">
    <name type="scientific">Epidermidibacterium keratini</name>
    <dbReference type="NCBI Taxonomy" id="1891644"/>
    <lineage>
        <taxon>Bacteria</taxon>
        <taxon>Bacillati</taxon>
        <taxon>Actinomycetota</taxon>
        <taxon>Actinomycetes</taxon>
        <taxon>Sporichthyales</taxon>
        <taxon>Sporichthyaceae</taxon>
        <taxon>Epidermidibacterium</taxon>
    </lineage>
</organism>
<dbReference type="Gene3D" id="3.40.50.1820">
    <property type="entry name" value="alpha/beta hydrolase"/>
    <property type="match status" value="1"/>
</dbReference>
<proteinExistence type="predicted"/>
<feature type="domain" description="Alpha/beta hydrolase fold-3" evidence="2">
    <location>
        <begin position="78"/>
        <end position="284"/>
    </location>
</feature>
<protein>
    <submittedName>
        <fullName evidence="3">Alpha/beta hydrolase fold domain-containing protein</fullName>
    </submittedName>
</protein>
<accession>A0A7L4YL98</accession>
<dbReference type="GO" id="GO:0016787">
    <property type="term" value="F:hydrolase activity"/>
    <property type="evidence" value="ECO:0007669"/>
    <property type="project" value="UniProtKB-KW"/>
</dbReference>
<gene>
    <name evidence="3" type="ORF">EK0264_04450</name>
</gene>
<sequence length="314" mass="33895">MALDQASQQFVAVLAEAGSPPIHESTPAIARMSGPIFAGMSEPGPEVAQVENFRLTADDGTAFRMRVLKPEGEIKSVIVYLHGGGWVIGDIDLQYDHIARVLANATSSAVVLVNYRKAPEHRFPAAIDDAFQGLQWADEHMEEIAGQRVPLIVAGDSAGGNLSAALTLRTRESGPKIDFQVLVYPVTDADFDRPSYVAEENQLLLARPTMQWFWNHYLPDPAARAVPDATPLSADSLADLPPAFVLLAEHDVLHDEGAEYAEALQQAGVPTEVEVAEGQMHAFFQMIGVLPGSQAGVDRVADKINQRLAALAKE</sequence>
<dbReference type="EMBL" id="CP047156">
    <property type="protein sequence ID" value="QHB99608.1"/>
    <property type="molecule type" value="Genomic_DNA"/>
</dbReference>
<keyword evidence="4" id="KW-1185">Reference proteome</keyword>